<dbReference type="GO" id="GO:0005886">
    <property type="term" value="C:plasma membrane"/>
    <property type="evidence" value="ECO:0007669"/>
    <property type="project" value="Ensembl"/>
</dbReference>
<dbReference type="GO" id="GO:0001530">
    <property type="term" value="F:lipopolysaccharide binding"/>
    <property type="evidence" value="ECO:0007669"/>
    <property type="project" value="InterPro"/>
</dbReference>
<evidence type="ECO:0000259" key="13">
    <source>
        <dbReference type="SMART" id="SM00737"/>
    </source>
</evidence>
<dbReference type="OMA" id="HWKEVLC"/>
<proteinExistence type="predicted"/>
<dbReference type="GO" id="GO:0005576">
    <property type="term" value="C:extracellular region"/>
    <property type="evidence" value="ECO:0007669"/>
    <property type="project" value="UniProtKB-SubCell"/>
</dbReference>
<dbReference type="GO" id="GO:0035662">
    <property type="term" value="F:Toll-like receptor 4 binding"/>
    <property type="evidence" value="ECO:0007669"/>
    <property type="project" value="InterPro"/>
</dbReference>
<evidence type="ECO:0000256" key="1">
    <source>
        <dbReference type="ARBA" id="ARBA00004239"/>
    </source>
</evidence>
<dbReference type="SMART" id="SM00737">
    <property type="entry name" value="ML"/>
    <property type="match status" value="1"/>
</dbReference>
<dbReference type="Bgee" id="ENSHGLG00000017254">
    <property type="expression patterns" value="Expressed in liver and 9 other cell types or tissues"/>
</dbReference>
<feature type="signal peptide" evidence="12">
    <location>
        <begin position="1"/>
        <end position="16"/>
    </location>
</feature>
<evidence type="ECO:0000256" key="8">
    <source>
        <dbReference type="ARBA" id="ARBA00023198"/>
    </source>
</evidence>
<keyword evidence="8" id="KW-0395">Inflammatory response</keyword>
<evidence type="ECO:0000256" key="3">
    <source>
        <dbReference type="ARBA" id="ARBA00022588"/>
    </source>
</evidence>
<dbReference type="GO" id="GO:0034142">
    <property type="term" value="P:toll-like receptor 4 signaling pathway"/>
    <property type="evidence" value="ECO:0007669"/>
    <property type="project" value="Ensembl"/>
</dbReference>
<dbReference type="PANTHER" id="PTHR15218:SF0">
    <property type="entry name" value="LYMPHOCYTE ANTIGEN 96"/>
    <property type="match status" value="1"/>
</dbReference>
<keyword evidence="7" id="KW-0325">Glycoprotein</keyword>
<dbReference type="RefSeq" id="XP_004842102.1">
    <property type="nucleotide sequence ID" value="XM_004842045.3"/>
</dbReference>
<evidence type="ECO:0000313" key="15">
    <source>
        <dbReference type="EMBL" id="JAO01863.1"/>
    </source>
</evidence>
<dbReference type="Proteomes" id="UP000694906">
    <property type="component" value="Unplaced"/>
</dbReference>
<evidence type="ECO:0000256" key="6">
    <source>
        <dbReference type="ARBA" id="ARBA00023157"/>
    </source>
</evidence>
<dbReference type="GO" id="GO:0032760">
    <property type="term" value="P:positive regulation of tumor necrosis factor production"/>
    <property type="evidence" value="ECO:0007669"/>
    <property type="project" value="Ensembl"/>
</dbReference>
<keyword evidence="6" id="KW-1015">Disulfide bond</keyword>
<dbReference type="Gene3D" id="2.60.40.770">
    <property type="match status" value="1"/>
</dbReference>
<dbReference type="AlphaFoldDB" id="G5B5T2"/>
<reference evidence="18" key="3">
    <citation type="submission" date="2025-04" db="UniProtKB">
        <authorList>
            <consortium name="RefSeq"/>
        </authorList>
    </citation>
    <scope>IDENTIFICATION</scope>
</reference>
<dbReference type="eggNOG" id="ENOG502SD7W">
    <property type="taxonomic scope" value="Eukaryota"/>
</dbReference>
<dbReference type="FunFam" id="2.60.40.770:FF:000003">
    <property type="entry name" value="Lymphocyte antigen 96"/>
    <property type="match status" value="1"/>
</dbReference>
<dbReference type="OrthoDB" id="9907947at2759"/>
<dbReference type="KEGG" id="hgl:101722147"/>
<dbReference type="InterPro" id="IPR003172">
    <property type="entry name" value="ML_dom"/>
</dbReference>
<dbReference type="GO" id="GO:0045087">
    <property type="term" value="P:innate immune response"/>
    <property type="evidence" value="ECO:0007669"/>
    <property type="project" value="UniProtKB-KW"/>
</dbReference>
<dbReference type="GO" id="GO:0006954">
    <property type="term" value="P:inflammatory response"/>
    <property type="evidence" value="ECO:0007669"/>
    <property type="project" value="UniProtKB-KW"/>
</dbReference>
<keyword evidence="4 12" id="KW-0732">Signal</keyword>
<evidence type="ECO:0000256" key="2">
    <source>
        <dbReference type="ARBA" id="ARBA00022525"/>
    </source>
</evidence>
<reference evidence="14 16" key="1">
    <citation type="journal article" date="2011" name="Nature">
        <title>Genome sequencing reveals insights into physiology and longevity of the naked mole rat.</title>
        <authorList>
            <person name="Kim E.B."/>
            <person name="Fang X."/>
            <person name="Fushan A.A."/>
            <person name="Huang Z."/>
            <person name="Lobanov A.V."/>
            <person name="Han L."/>
            <person name="Marino S.M."/>
            <person name="Sun X."/>
            <person name="Turanov A.A."/>
            <person name="Yang P."/>
            <person name="Yim S.H."/>
            <person name="Zhao X."/>
            <person name="Kasaikina M.V."/>
            <person name="Stoletzki N."/>
            <person name="Peng C."/>
            <person name="Polak P."/>
            <person name="Xiong Z."/>
            <person name="Kiezun A."/>
            <person name="Zhu Y."/>
            <person name="Chen Y."/>
            <person name="Kryukov G.V."/>
            <person name="Zhang Q."/>
            <person name="Peshkin L."/>
            <person name="Yang L."/>
            <person name="Bronson R.T."/>
            <person name="Buffenstein R."/>
            <person name="Wang B."/>
            <person name="Han C."/>
            <person name="Li Q."/>
            <person name="Chen L."/>
            <person name="Zhao W."/>
            <person name="Sunyaev S.R."/>
            <person name="Park T.J."/>
            <person name="Zhang G."/>
            <person name="Wang J."/>
            <person name="Gladyshev V.N."/>
        </authorList>
    </citation>
    <scope>NUCLEOTIDE SEQUENCE [LARGE SCALE GENOMIC DNA]</scope>
</reference>
<keyword evidence="17" id="KW-1185">Reference proteome</keyword>
<dbReference type="SUPFAM" id="SSF81296">
    <property type="entry name" value="E set domains"/>
    <property type="match status" value="1"/>
</dbReference>
<dbReference type="InterPro" id="IPR039217">
    <property type="entry name" value="LY96"/>
</dbReference>
<dbReference type="GO" id="GO:0031666">
    <property type="term" value="P:positive regulation of lipopolysaccharide-mediated signaling pathway"/>
    <property type="evidence" value="ECO:0007669"/>
    <property type="project" value="Ensembl"/>
</dbReference>
<evidence type="ECO:0000256" key="12">
    <source>
        <dbReference type="SAM" id="SignalP"/>
    </source>
</evidence>
<keyword evidence="2" id="KW-0964">Secreted</keyword>
<evidence type="ECO:0000313" key="18">
    <source>
        <dbReference type="RefSeq" id="XP_004842102.1"/>
    </source>
</evidence>
<keyword evidence="5" id="KW-0391">Immunity</keyword>
<dbReference type="GeneTree" id="ENSGT00390000000742"/>
<name>G5B5T2_HETGA</name>
<evidence type="ECO:0000256" key="7">
    <source>
        <dbReference type="ARBA" id="ARBA00023180"/>
    </source>
</evidence>
<evidence type="ECO:0000256" key="10">
    <source>
        <dbReference type="ARBA" id="ARBA00072342"/>
    </source>
</evidence>
<dbReference type="GO" id="GO:0032497">
    <property type="term" value="P:detection of lipopolysaccharide"/>
    <property type="evidence" value="ECO:0007669"/>
    <property type="project" value="Ensembl"/>
</dbReference>
<dbReference type="GeneID" id="101722147"/>
<protein>
    <recommendedName>
        <fullName evidence="10">Lymphocyte antigen 96</fullName>
    </recommendedName>
    <alternativeName>
        <fullName evidence="11">Protein MD-2</fullName>
    </alternativeName>
</protein>
<dbReference type="InterPro" id="IPR014756">
    <property type="entry name" value="Ig_E-set"/>
</dbReference>
<evidence type="ECO:0000313" key="14">
    <source>
        <dbReference type="EMBL" id="EHB04643.1"/>
    </source>
</evidence>
<comment type="subcellular location">
    <subcellularLocation>
        <location evidence="1">Secreted</location>
        <location evidence="1">Extracellular space</location>
    </subcellularLocation>
</comment>
<feature type="chain" id="PRO_5007661076" description="Lymphocyte antigen 96" evidence="12">
    <location>
        <begin position="17"/>
        <end position="160"/>
    </location>
</feature>
<evidence type="ECO:0000256" key="9">
    <source>
        <dbReference type="ARBA" id="ARBA00059198"/>
    </source>
</evidence>
<evidence type="ECO:0000256" key="5">
    <source>
        <dbReference type="ARBA" id="ARBA00022859"/>
    </source>
</evidence>
<evidence type="ECO:0000313" key="17">
    <source>
        <dbReference type="Proteomes" id="UP000694906"/>
    </source>
</evidence>
<organism evidence="14 16">
    <name type="scientific">Heterocephalus glaber</name>
    <name type="common">Naked mole rat</name>
    <dbReference type="NCBI Taxonomy" id="10181"/>
    <lineage>
        <taxon>Eukaryota</taxon>
        <taxon>Metazoa</taxon>
        <taxon>Chordata</taxon>
        <taxon>Craniata</taxon>
        <taxon>Vertebrata</taxon>
        <taxon>Euteleostomi</taxon>
        <taxon>Mammalia</taxon>
        <taxon>Eutheria</taxon>
        <taxon>Euarchontoglires</taxon>
        <taxon>Glires</taxon>
        <taxon>Rodentia</taxon>
        <taxon>Hystricomorpha</taxon>
        <taxon>Bathyergidae</taxon>
        <taxon>Heterocephalus</taxon>
    </lineage>
</organism>
<evidence type="ECO:0000256" key="4">
    <source>
        <dbReference type="ARBA" id="ARBA00022729"/>
    </source>
</evidence>
<evidence type="ECO:0000256" key="11">
    <source>
        <dbReference type="ARBA" id="ARBA00083036"/>
    </source>
</evidence>
<dbReference type="STRING" id="10181.G5B5T2"/>
<sequence>MLPFMLFSTLFSPIFTEPEEPLWICSSSDANISYTYCDNKKFPISINIIPCLTLKGSSGSLHIFFIPRRDLKKLYFNLHISFHSMKLPMRKEVICRGYDDEYSFCRALKGESVNATIAFSFKGIRFAKGRYNCVAEAITGDIEERLFCLNFTIEHLPHLN</sequence>
<dbReference type="GO" id="GO:0046696">
    <property type="term" value="C:lipopolysaccharide receptor complex"/>
    <property type="evidence" value="ECO:0007669"/>
    <property type="project" value="Ensembl"/>
</dbReference>
<accession>G5B5T2</accession>
<reference evidence="15" key="2">
    <citation type="submission" date="2015-10" db="EMBL/GenBank/DDBJ databases">
        <title>FRAMA: From RNA-seq data to annotated mRNA assemblies.</title>
        <authorList>
            <person name="Bens M."/>
            <person name="Sahm A."/>
            <person name="Jahn N."/>
            <person name="Morhart M."/>
            <person name="Holtze S."/>
            <person name="Hildebrandt T.B."/>
            <person name="Platzer M."/>
            <person name="Szafranski K."/>
        </authorList>
    </citation>
    <scope>NUCLEOTIDE SEQUENCE</scope>
    <source>
        <tissue evidence="15">Skin</tissue>
    </source>
</reference>
<dbReference type="CTD" id="23643"/>
<evidence type="ECO:0000313" key="16">
    <source>
        <dbReference type="Proteomes" id="UP000006813"/>
    </source>
</evidence>
<dbReference type="PANTHER" id="PTHR15218">
    <property type="entry name" value="MD-1, MD-2 - RELATED"/>
    <property type="match status" value="1"/>
</dbReference>
<comment type="function">
    <text evidence="9">Binds bacterial lipopolysaccharide (LPS). Cooperates with TLR4 in the innate immune response to bacterial lipopolysaccharide (LPS), and with TLR2 in the response to cell wall components from Gram-positive and Gram-negative bacteria. Enhances TLR4-dependent activation of NF-kappa-B. Cells expressing both LY96 and TLR4, but not TLR4 alone, respond to LPS.</text>
</comment>
<dbReference type="GO" id="GO:0001875">
    <property type="term" value="F:lipopolysaccharide immune receptor activity"/>
    <property type="evidence" value="ECO:0007669"/>
    <property type="project" value="Ensembl"/>
</dbReference>
<gene>
    <name evidence="15" type="primary">LY96</name>
    <name evidence="18" type="synonym">Ly96</name>
    <name evidence="14" type="ORF">GW7_21389</name>
</gene>
<feature type="domain" description="MD-2-related lipid-recognition" evidence="13">
    <location>
        <begin position="34"/>
        <end position="153"/>
    </location>
</feature>
<dbReference type="EMBL" id="JH168600">
    <property type="protein sequence ID" value="EHB04643.1"/>
    <property type="molecule type" value="Genomic_DNA"/>
</dbReference>
<keyword evidence="3" id="KW-0399">Innate immunity</keyword>
<dbReference type="Pfam" id="PF02221">
    <property type="entry name" value="E1_DerP2_DerF2"/>
    <property type="match status" value="1"/>
</dbReference>
<dbReference type="EMBL" id="GEBF01001770">
    <property type="protein sequence ID" value="JAO01863.1"/>
    <property type="molecule type" value="Transcribed_RNA"/>
</dbReference>
<dbReference type="GO" id="GO:0002224">
    <property type="term" value="P:toll-like receptor signaling pathway"/>
    <property type="evidence" value="ECO:0007669"/>
    <property type="project" value="Ensembl"/>
</dbReference>
<dbReference type="Proteomes" id="UP000006813">
    <property type="component" value="Unassembled WGS sequence"/>
</dbReference>